<proteinExistence type="inferred from homology"/>
<dbReference type="PANTHER" id="PTHR12599:SF0">
    <property type="entry name" value="PTERIN-4-ALPHA-CARBINOLAMINE DEHYDRATASE"/>
    <property type="match status" value="1"/>
</dbReference>
<dbReference type="Pfam" id="PF01329">
    <property type="entry name" value="Pterin_4a"/>
    <property type="match status" value="1"/>
</dbReference>
<keyword evidence="4" id="KW-0456">Lyase</keyword>
<evidence type="ECO:0000256" key="4">
    <source>
        <dbReference type="ARBA" id="ARBA00023239"/>
    </source>
</evidence>
<sequence length="427" mass="45850">PSRTHSVTCASRQSSPAARHLLTISLQQPQPAQDAVLPPPCQIRLPPSGNQRPPAVGEPLPAKPPIGCSAWSAFAGTAGMLPTPGGGSESGGAQNSRFLSPGVANSGRKVSLSGNRDRSALARETAYWCVFGVVVLQCNWKLVDGRDAISKSYKFKDFQQAFSFMTHSALNAEKLDHHPEWFNVYNRVDVTLTTHSCGAYPVETSAWPVAPAVGAATASSRRGVSRAVRLSGKTASLWPVKWMPAQSHTEGNWRHCGCSCCTPGACDLLLKCGSIQVLALANRPSALLTWLPMARRLCSGFLRSSVTLEDFFLLRFFLFAIDDLGRADQLRVSPVSQLQSELTSLRVSPVPSAIRADQLKSLTWPSAIRGAELPDPPDCGKPAEMSRRLTVCLDAGTDQARSQRLAGQVRVRCGQAGTALSPDAEVR</sequence>
<dbReference type="GO" id="GO:0006729">
    <property type="term" value="P:tetrahydrobiopterin biosynthetic process"/>
    <property type="evidence" value="ECO:0007669"/>
    <property type="project" value="InterPro"/>
</dbReference>
<evidence type="ECO:0000256" key="5">
    <source>
        <dbReference type="ARBA" id="ARBA00030497"/>
    </source>
</evidence>
<dbReference type="GO" id="GO:0008124">
    <property type="term" value="F:4-alpha-hydroxytetrahydrobiopterin dehydratase activity"/>
    <property type="evidence" value="ECO:0007669"/>
    <property type="project" value="UniProtKB-EC"/>
</dbReference>
<evidence type="ECO:0000256" key="3">
    <source>
        <dbReference type="ARBA" id="ARBA00013252"/>
    </source>
</evidence>
<evidence type="ECO:0000313" key="7">
    <source>
        <dbReference type="Proteomes" id="UP000095280"/>
    </source>
</evidence>
<protein>
    <recommendedName>
        <fullName evidence="3">4a-hydroxytetrahydrobiopterin dehydratase</fullName>
        <ecNumber evidence="3">4.2.1.96</ecNumber>
    </recommendedName>
    <alternativeName>
        <fullName evidence="5">4-alpha-hydroxy-tetrahydropterin dehydratase</fullName>
    </alternativeName>
</protein>
<dbReference type="Gene3D" id="3.30.1360.20">
    <property type="entry name" value="Transcriptional coactivator/pterin dehydratase"/>
    <property type="match status" value="1"/>
</dbReference>
<dbReference type="Proteomes" id="UP000095280">
    <property type="component" value="Unplaced"/>
</dbReference>
<feature type="region of interest" description="Disordered" evidence="6">
    <location>
        <begin position="82"/>
        <end position="112"/>
    </location>
</feature>
<dbReference type="InterPro" id="IPR001533">
    <property type="entry name" value="Pterin_deHydtase"/>
</dbReference>
<name>A0A1I8FC20_9PLAT</name>
<dbReference type="PANTHER" id="PTHR12599">
    <property type="entry name" value="PTERIN-4-ALPHA-CARBINOLAMINE DEHYDRATASE"/>
    <property type="match status" value="1"/>
</dbReference>
<dbReference type="SUPFAM" id="SSF55248">
    <property type="entry name" value="PCD-like"/>
    <property type="match status" value="1"/>
</dbReference>
<comment type="catalytic activity">
    <reaction evidence="1">
        <text>(4aS,6R)-4a-hydroxy-L-erythro-5,6,7,8-tetrahydrobiopterin = (6R)-L-erythro-6,7-dihydrobiopterin + H2O</text>
        <dbReference type="Rhea" id="RHEA:11920"/>
        <dbReference type="ChEBI" id="CHEBI:15377"/>
        <dbReference type="ChEBI" id="CHEBI:15642"/>
        <dbReference type="ChEBI" id="CHEBI:43120"/>
        <dbReference type="EC" id="4.2.1.96"/>
    </reaction>
</comment>
<evidence type="ECO:0000256" key="6">
    <source>
        <dbReference type="SAM" id="MobiDB-lite"/>
    </source>
</evidence>
<comment type="similarity">
    <text evidence="2">Belongs to the pterin-4-alpha-carbinolamine dehydratase family.</text>
</comment>
<organism evidence="7 8">
    <name type="scientific">Macrostomum lignano</name>
    <dbReference type="NCBI Taxonomy" id="282301"/>
    <lineage>
        <taxon>Eukaryota</taxon>
        <taxon>Metazoa</taxon>
        <taxon>Spiralia</taxon>
        <taxon>Lophotrochozoa</taxon>
        <taxon>Platyhelminthes</taxon>
        <taxon>Rhabditophora</taxon>
        <taxon>Macrostomorpha</taxon>
        <taxon>Macrostomida</taxon>
        <taxon>Macrostomidae</taxon>
        <taxon>Macrostomum</taxon>
    </lineage>
</organism>
<reference evidence="8" key="1">
    <citation type="submission" date="2016-11" db="UniProtKB">
        <authorList>
            <consortium name="WormBaseParasite"/>
        </authorList>
    </citation>
    <scope>IDENTIFICATION</scope>
</reference>
<dbReference type="AlphaFoldDB" id="A0A1I8FC20"/>
<dbReference type="EC" id="4.2.1.96" evidence="3"/>
<evidence type="ECO:0000256" key="2">
    <source>
        <dbReference type="ARBA" id="ARBA00006472"/>
    </source>
</evidence>
<dbReference type="CDD" id="cd00914">
    <property type="entry name" value="PCD_DCoH_subfamily_b"/>
    <property type="match status" value="1"/>
</dbReference>
<keyword evidence="7" id="KW-1185">Reference proteome</keyword>
<evidence type="ECO:0000313" key="8">
    <source>
        <dbReference type="WBParaSite" id="maker-unitig_28808-snap-gene-0.2-mRNA-1"/>
    </source>
</evidence>
<dbReference type="WBParaSite" id="maker-unitig_28808-snap-gene-0.2-mRNA-1">
    <property type="protein sequence ID" value="maker-unitig_28808-snap-gene-0.2-mRNA-1"/>
    <property type="gene ID" value="maker-unitig_28808-snap-gene-0.2"/>
</dbReference>
<dbReference type="InterPro" id="IPR036428">
    <property type="entry name" value="PCD_sf"/>
</dbReference>
<evidence type="ECO:0000256" key="1">
    <source>
        <dbReference type="ARBA" id="ARBA00001554"/>
    </source>
</evidence>
<accession>A0A1I8FC20</accession>